<organism evidence="2 3">
    <name type="scientific">Lentithecium fluviatile CBS 122367</name>
    <dbReference type="NCBI Taxonomy" id="1168545"/>
    <lineage>
        <taxon>Eukaryota</taxon>
        <taxon>Fungi</taxon>
        <taxon>Dikarya</taxon>
        <taxon>Ascomycota</taxon>
        <taxon>Pezizomycotina</taxon>
        <taxon>Dothideomycetes</taxon>
        <taxon>Pleosporomycetidae</taxon>
        <taxon>Pleosporales</taxon>
        <taxon>Massarineae</taxon>
        <taxon>Lentitheciaceae</taxon>
        <taxon>Lentithecium</taxon>
    </lineage>
</organism>
<proteinExistence type="predicted"/>
<evidence type="ECO:0000313" key="2">
    <source>
        <dbReference type="EMBL" id="KAF2689093.1"/>
    </source>
</evidence>
<name>A0A6G1JG27_9PLEO</name>
<protein>
    <submittedName>
        <fullName evidence="2">Uncharacterized protein</fullName>
    </submittedName>
</protein>
<keyword evidence="3" id="KW-1185">Reference proteome</keyword>
<feature type="compositionally biased region" description="Polar residues" evidence="1">
    <location>
        <begin position="45"/>
        <end position="55"/>
    </location>
</feature>
<reference evidence="2" key="1">
    <citation type="journal article" date="2020" name="Stud. Mycol.">
        <title>101 Dothideomycetes genomes: a test case for predicting lifestyles and emergence of pathogens.</title>
        <authorList>
            <person name="Haridas S."/>
            <person name="Albert R."/>
            <person name="Binder M."/>
            <person name="Bloem J."/>
            <person name="Labutti K."/>
            <person name="Salamov A."/>
            <person name="Andreopoulos B."/>
            <person name="Baker S."/>
            <person name="Barry K."/>
            <person name="Bills G."/>
            <person name="Bluhm B."/>
            <person name="Cannon C."/>
            <person name="Castanera R."/>
            <person name="Culley D."/>
            <person name="Daum C."/>
            <person name="Ezra D."/>
            <person name="Gonzalez J."/>
            <person name="Henrissat B."/>
            <person name="Kuo A."/>
            <person name="Liang C."/>
            <person name="Lipzen A."/>
            <person name="Lutzoni F."/>
            <person name="Magnuson J."/>
            <person name="Mondo S."/>
            <person name="Nolan M."/>
            <person name="Ohm R."/>
            <person name="Pangilinan J."/>
            <person name="Park H.-J."/>
            <person name="Ramirez L."/>
            <person name="Alfaro M."/>
            <person name="Sun H."/>
            <person name="Tritt A."/>
            <person name="Yoshinaga Y."/>
            <person name="Zwiers L.-H."/>
            <person name="Turgeon B."/>
            <person name="Goodwin S."/>
            <person name="Spatafora J."/>
            <person name="Crous P."/>
            <person name="Grigoriev I."/>
        </authorList>
    </citation>
    <scope>NUCLEOTIDE SEQUENCE</scope>
    <source>
        <strain evidence="2">CBS 122367</strain>
    </source>
</reference>
<sequence>MANPPSARIPARRVHEATGTPTDNSSRARHDLQLLSIPVLYKRPSQCSSAQNPSGCGSWLRSGPVSSPPSTRCAAKMRSWVPNPTRRGEKP</sequence>
<feature type="region of interest" description="Disordered" evidence="1">
    <location>
        <begin position="45"/>
        <end position="91"/>
    </location>
</feature>
<dbReference type="EMBL" id="MU005572">
    <property type="protein sequence ID" value="KAF2689093.1"/>
    <property type="molecule type" value="Genomic_DNA"/>
</dbReference>
<evidence type="ECO:0000313" key="3">
    <source>
        <dbReference type="Proteomes" id="UP000799291"/>
    </source>
</evidence>
<accession>A0A6G1JG27</accession>
<dbReference type="Proteomes" id="UP000799291">
    <property type="component" value="Unassembled WGS sequence"/>
</dbReference>
<evidence type="ECO:0000256" key="1">
    <source>
        <dbReference type="SAM" id="MobiDB-lite"/>
    </source>
</evidence>
<dbReference type="AlphaFoldDB" id="A0A6G1JG27"/>
<feature type="region of interest" description="Disordered" evidence="1">
    <location>
        <begin position="1"/>
        <end position="30"/>
    </location>
</feature>
<gene>
    <name evidence="2" type="ORF">K458DRAFT_123773</name>
</gene>